<dbReference type="GO" id="GO:0031087">
    <property type="term" value="P:deadenylation-independent decapping of nuclear-transcribed mRNA"/>
    <property type="evidence" value="ECO:0007669"/>
    <property type="project" value="TreeGrafter"/>
</dbReference>
<dbReference type="STRING" id="1314785.A0A165GM93"/>
<reference evidence="6 7" key="1">
    <citation type="journal article" date="2016" name="Mol. Biol. Evol.">
        <title>Comparative Genomics of Early-Diverging Mushroom-Forming Fungi Provides Insights into the Origins of Lignocellulose Decay Capabilities.</title>
        <authorList>
            <person name="Nagy L.G."/>
            <person name="Riley R."/>
            <person name="Tritt A."/>
            <person name="Adam C."/>
            <person name="Daum C."/>
            <person name="Floudas D."/>
            <person name="Sun H."/>
            <person name="Yadav J.S."/>
            <person name="Pangilinan J."/>
            <person name="Larsson K.H."/>
            <person name="Matsuura K."/>
            <person name="Barry K."/>
            <person name="Labutti K."/>
            <person name="Kuo R."/>
            <person name="Ohm R.A."/>
            <person name="Bhattacharya S.S."/>
            <person name="Shirouzu T."/>
            <person name="Yoshinaga Y."/>
            <person name="Martin F.M."/>
            <person name="Grigoriev I.V."/>
            <person name="Hibbett D.S."/>
        </authorList>
    </citation>
    <scope>NUCLEOTIDE SEQUENCE [LARGE SCALE GENOMIC DNA]</scope>
    <source>
        <strain evidence="6 7">93-53</strain>
    </source>
</reference>
<gene>
    <name evidence="6" type="ORF">LAESUDRAFT_810144</name>
</gene>
<name>A0A165GM93_9APHY</name>
<evidence type="ECO:0000256" key="2">
    <source>
        <dbReference type="ARBA" id="ARBA00008778"/>
    </source>
</evidence>
<keyword evidence="3" id="KW-0963">Cytoplasm</keyword>
<proteinExistence type="inferred from homology"/>
<accession>A0A165GM93</accession>
<keyword evidence="7" id="KW-1185">Reference proteome</keyword>
<dbReference type="Gene3D" id="2.30.29.30">
    <property type="entry name" value="Pleckstrin-homology domain (PH domain)/Phosphotyrosine-binding domain (PTB)"/>
    <property type="match status" value="1"/>
</dbReference>
<dbReference type="GeneID" id="63831220"/>
<dbReference type="InterPro" id="IPR010334">
    <property type="entry name" value="Dcp1"/>
</dbReference>
<dbReference type="GO" id="GO:0000932">
    <property type="term" value="C:P-body"/>
    <property type="evidence" value="ECO:0007669"/>
    <property type="project" value="TreeGrafter"/>
</dbReference>
<feature type="compositionally biased region" description="Low complexity" evidence="5">
    <location>
        <begin position="440"/>
        <end position="459"/>
    </location>
</feature>
<feature type="compositionally biased region" description="Polar residues" evidence="5">
    <location>
        <begin position="8"/>
        <end position="39"/>
    </location>
</feature>
<dbReference type="InterPro" id="IPR011993">
    <property type="entry name" value="PH-like_dom_sf"/>
</dbReference>
<keyword evidence="4" id="KW-0507">mRNA processing</keyword>
<organism evidence="6 7">
    <name type="scientific">Laetiporus sulphureus 93-53</name>
    <dbReference type="NCBI Taxonomy" id="1314785"/>
    <lineage>
        <taxon>Eukaryota</taxon>
        <taxon>Fungi</taxon>
        <taxon>Dikarya</taxon>
        <taxon>Basidiomycota</taxon>
        <taxon>Agaricomycotina</taxon>
        <taxon>Agaricomycetes</taxon>
        <taxon>Polyporales</taxon>
        <taxon>Laetiporus</taxon>
    </lineage>
</organism>
<dbReference type="SUPFAM" id="SSF50729">
    <property type="entry name" value="PH domain-like"/>
    <property type="match status" value="1"/>
</dbReference>
<evidence type="ECO:0000313" key="6">
    <source>
        <dbReference type="EMBL" id="KZT10546.1"/>
    </source>
</evidence>
<evidence type="ECO:0000256" key="4">
    <source>
        <dbReference type="ARBA" id="ARBA00022664"/>
    </source>
</evidence>
<evidence type="ECO:0000313" key="7">
    <source>
        <dbReference type="Proteomes" id="UP000076871"/>
    </source>
</evidence>
<feature type="region of interest" description="Disordered" evidence="5">
    <location>
        <begin position="226"/>
        <end position="263"/>
    </location>
</feature>
<dbReference type="RefSeq" id="XP_040768286.1">
    <property type="nucleotide sequence ID" value="XM_040914192.1"/>
</dbReference>
<dbReference type="EMBL" id="KV427609">
    <property type="protein sequence ID" value="KZT10546.1"/>
    <property type="molecule type" value="Genomic_DNA"/>
</dbReference>
<comment type="similarity">
    <text evidence="2">Belongs to the DCP1 family.</text>
</comment>
<sequence>MPPRRHPPQSNGNTAAGSVTNARPQQTPSPLIPMQQQPKRQIGMTPAIYENNMRVLLRREPTITSIFDQFSHVCVYHHNGSKWEKQGYEGSMFLFEKQTYPPYGFFILNRMGTEDYIRPIYPEDDMDVLGDYVMYRYYPKFTQVRVAMDIPYPIPPERRAALEAEVMRHMTPEEIEASRDTKGKEWRGSSVTIGLWMFATDAREPLKDVMMRLHFYIKQNKPYPEEFRYGPGRPPPPNPHLRTASRSSISSASQDEDDHHHPRMIAQPTNMTQAAASAYSTGVAPTTTNAELDKLFAKLLPSAPSTPAPAVQAPAAQPTTSTLSIDDLFASITGAKPVQASKPPIPVSASPAQATSTRGLALLDSIFASASHQPLPQPEPQPTADVRRATPVYAPPLPHSSLPSQPEEIQITSPKPQSSTLPQILNQNVIASLLGLSAGSGSRSSSAAPSSAGSRRSGLNRYEGDNEFSEGEAVSESGYSASSTVLDADASPAVLAAGSSSGLPLLAALSLGRAAAPNGRGTSGIEGDVTPRAAVRGMEPFSPSLQAQENSHLASVPSVSAASLTTSDASSTSSSTPAENASRQRPLVPFEADSELWPYPRAPLEETVAEDDADVVELDFTDTRALSDPILFSSRLKEKQSKPDGAEKKKKKNKKERLAQREKQKEEIEQSWDDPMKGQVRTREQAAADVAATSASAPVVNGAVNGAVNGKKATNGAPVASKTNGNIACSSGRMQAEAAAEAIISTVASQPGGIGKDVSRNDFVQELLTLIHTDRNFVDRLWHGYLERAA</sequence>
<dbReference type="CDD" id="cd09804">
    <property type="entry name" value="Dcp1"/>
    <property type="match status" value="1"/>
</dbReference>
<feature type="compositionally biased region" description="Low complexity" evidence="5">
    <location>
        <begin position="564"/>
        <end position="581"/>
    </location>
</feature>
<dbReference type="GO" id="GO:0000290">
    <property type="term" value="P:deadenylation-dependent decapping of nuclear-transcribed mRNA"/>
    <property type="evidence" value="ECO:0007669"/>
    <property type="project" value="InterPro"/>
</dbReference>
<feature type="compositionally biased region" description="Polar residues" evidence="5">
    <location>
        <begin position="410"/>
        <end position="420"/>
    </location>
</feature>
<evidence type="ECO:0000256" key="1">
    <source>
        <dbReference type="ARBA" id="ARBA00004496"/>
    </source>
</evidence>
<feature type="region of interest" description="Disordered" evidence="5">
    <location>
        <begin position="564"/>
        <end position="594"/>
    </location>
</feature>
<feature type="compositionally biased region" description="Basic and acidic residues" evidence="5">
    <location>
        <begin position="656"/>
        <end position="668"/>
    </location>
</feature>
<dbReference type="GO" id="GO:0006397">
    <property type="term" value="P:mRNA processing"/>
    <property type="evidence" value="ECO:0007669"/>
    <property type="project" value="UniProtKB-KW"/>
</dbReference>
<dbReference type="PANTHER" id="PTHR16290:SF0">
    <property type="entry name" value="DECAPPING PROTEIN 1, ISOFORM A"/>
    <property type="match status" value="1"/>
</dbReference>
<feature type="compositionally biased region" description="Low complexity" evidence="5">
    <location>
        <begin position="244"/>
        <end position="253"/>
    </location>
</feature>
<feature type="region of interest" description="Disordered" evidence="5">
    <location>
        <begin position="440"/>
        <end position="477"/>
    </location>
</feature>
<feature type="region of interest" description="Disordered" evidence="5">
    <location>
        <begin position="1"/>
        <end position="40"/>
    </location>
</feature>
<evidence type="ECO:0000256" key="3">
    <source>
        <dbReference type="ARBA" id="ARBA00022490"/>
    </source>
</evidence>
<feature type="region of interest" description="Disordered" evidence="5">
    <location>
        <begin position="391"/>
        <end position="420"/>
    </location>
</feature>
<dbReference type="GO" id="GO:0008047">
    <property type="term" value="F:enzyme activator activity"/>
    <property type="evidence" value="ECO:0007669"/>
    <property type="project" value="InterPro"/>
</dbReference>
<comment type="subcellular location">
    <subcellularLocation>
        <location evidence="1">Cytoplasm</location>
    </subcellularLocation>
</comment>
<dbReference type="AlphaFoldDB" id="A0A165GM93"/>
<dbReference type="GO" id="GO:0003729">
    <property type="term" value="F:mRNA binding"/>
    <property type="evidence" value="ECO:0007669"/>
    <property type="project" value="TreeGrafter"/>
</dbReference>
<dbReference type="PANTHER" id="PTHR16290">
    <property type="entry name" value="TRANSCRIPTION FACTOR SMIF DECAPPING ENZYME DCP1"/>
    <property type="match status" value="1"/>
</dbReference>
<feature type="region of interest" description="Disordered" evidence="5">
    <location>
        <begin position="634"/>
        <end position="679"/>
    </location>
</feature>
<dbReference type="InParanoid" id="A0A165GM93"/>
<evidence type="ECO:0000256" key="5">
    <source>
        <dbReference type="SAM" id="MobiDB-lite"/>
    </source>
</evidence>
<dbReference type="Pfam" id="PF06058">
    <property type="entry name" value="DCP1"/>
    <property type="match status" value="1"/>
</dbReference>
<feature type="compositionally biased region" description="Basic and acidic residues" evidence="5">
    <location>
        <begin position="635"/>
        <end position="647"/>
    </location>
</feature>
<dbReference type="Proteomes" id="UP000076871">
    <property type="component" value="Unassembled WGS sequence"/>
</dbReference>
<protein>
    <submittedName>
        <fullName evidence="6">Uncharacterized protein</fullName>
    </submittedName>
</protein>
<dbReference type="OrthoDB" id="440673at2759"/>